<keyword evidence="3" id="KW-1185">Reference proteome</keyword>
<evidence type="ECO:0000313" key="2">
    <source>
        <dbReference type="EMBL" id="GBG04530.1"/>
    </source>
</evidence>
<dbReference type="Proteomes" id="UP000257317">
    <property type="component" value="Unassembled WGS sequence"/>
</dbReference>
<dbReference type="RefSeq" id="WP_117117876.1">
    <property type="nucleotide sequence ID" value="NZ_BFBY01000002.1"/>
</dbReference>
<name>A0A2Z6TED8_9LACO</name>
<reference evidence="3" key="1">
    <citation type="submission" date="2018-03" db="EMBL/GenBank/DDBJ databases">
        <title>New taxa in the Lactobacillus gasseri group.</title>
        <authorList>
            <person name="Tanizawa Y."/>
            <person name="Tohno M."/>
            <person name="Endo A."/>
            <person name="Arita M."/>
        </authorList>
    </citation>
    <scope>NUCLEOTIDE SEQUENCE [LARGE SCALE GENOMIC DNA]</scope>
    <source>
        <strain evidence="3">DSM 24759</strain>
    </source>
</reference>
<feature type="region of interest" description="Disordered" evidence="1">
    <location>
        <begin position="98"/>
        <end position="155"/>
    </location>
</feature>
<organism evidence="2 3">
    <name type="scientific">Lactobacillus rodentium</name>
    <dbReference type="NCBI Taxonomy" id="947835"/>
    <lineage>
        <taxon>Bacteria</taxon>
        <taxon>Bacillati</taxon>
        <taxon>Bacillota</taxon>
        <taxon>Bacilli</taxon>
        <taxon>Lactobacillales</taxon>
        <taxon>Lactobacillaceae</taxon>
        <taxon>Lactobacillus</taxon>
    </lineage>
</organism>
<protein>
    <recommendedName>
        <fullName evidence="4">Gas vesicle protein</fullName>
    </recommendedName>
</protein>
<evidence type="ECO:0000313" key="3">
    <source>
        <dbReference type="Proteomes" id="UP000257317"/>
    </source>
</evidence>
<evidence type="ECO:0008006" key="4">
    <source>
        <dbReference type="Google" id="ProtNLM"/>
    </source>
</evidence>
<accession>A0A2Z6TED8</accession>
<proteinExistence type="predicted"/>
<dbReference type="AlphaFoldDB" id="A0A2Z6TED8"/>
<evidence type="ECO:0000256" key="1">
    <source>
        <dbReference type="SAM" id="MobiDB-lite"/>
    </source>
</evidence>
<sequence>MAGFLIGVISGAVVGGVASFAKDPLTGRPLRKDVRNTVDTFTDSVHRLSNIYNELEEKNKKEGNKESRAKVFTDAFTAASFKALDHKKVFAAIKDYVHGERPQAQPEEVDKDVDSTTSASEEEEHKPTDTETGASEEEHKETDAATGASEEEHKE</sequence>
<dbReference type="OrthoDB" id="2325475at2"/>
<comment type="caution">
    <text evidence="2">The sequence shown here is derived from an EMBL/GenBank/DDBJ whole genome shotgun (WGS) entry which is preliminary data.</text>
</comment>
<dbReference type="EMBL" id="BFBY01000002">
    <property type="protein sequence ID" value="GBG04530.1"/>
    <property type="molecule type" value="Genomic_DNA"/>
</dbReference>
<gene>
    <name evidence="2" type="ORF">LrDSM24759_04440</name>
</gene>